<evidence type="ECO:0000256" key="17">
    <source>
        <dbReference type="SAM" id="SignalP"/>
    </source>
</evidence>
<evidence type="ECO:0000256" key="16">
    <source>
        <dbReference type="RuleBase" id="RU004430"/>
    </source>
</evidence>
<dbReference type="InterPro" id="IPR050269">
    <property type="entry name" value="ComplexI_Subunit6"/>
</dbReference>
<evidence type="ECO:0000256" key="5">
    <source>
        <dbReference type="ARBA" id="ARBA00022448"/>
    </source>
</evidence>
<dbReference type="PANTHER" id="PTHR11435:SF1">
    <property type="entry name" value="NADH-UBIQUINONE OXIDOREDUCTASE CHAIN 6"/>
    <property type="match status" value="1"/>
</dbReference>
<feature type="signal peptide" evidence="17">
    <location>
        <begin position="1"/>
        <end position="21"/>
    </location>
</feature>
<gene>
    <name evidence="18" type="primary">ND6</name>
</gene>
<feature type="chain" id="PRO_5002036757" description="NADH-ubiquinone oxidoreductase chain 6" evidence="17">
    <location>
        <begin position="22"/>
        <end position="180"/>
    </location>
</feature>
<keyword evidence="11 16" id="KW-0520">NAD</keyword>
<geneLocation type="mitochondrion" evidence="18"/>
<keyword evidence="13 16" id="KW-0496">Mitochondrion</keyword>
<accession>A0A0A7CD31</accession>
<dbReference type="EC" id="7.1.1.2" evidence="3 16"/>
<dbReference type="InterPro" id="IPR042106">
    <property type="entry name" value="Nuo/plastoQ_OxRdtase_6_NuoJ"/>
</dbReference>
<dbReference type="GO" id="GO:0031966">
    <property type="term" value="C:mitochondrial membrane"/>
    <property type="evidence" value="ECO:0007669"/>
    <property type="project" value="UniProtKB-SubCell"/>
</dbReference>
<dbReference type="Pfam" id="PF00499">
    <property type="entry name" value="Oxidored_q3"/>
    <property type="match status" value="1"/>
</dbReference>
<keyword evidence="7 16" id="KW-0812">Transmembrane</keyword>
<feature type="transmembrane region" description="Helical" evidence="16">
    <location>
        <begin position="45"/>
        <end position="69"/>
    </location>
</feature>
<evidence type="ECO:0000256" key="15">
    <source>
        <dbReference type="ARBA" id="ARBA00049551"/>
    </source>
</evidence>
<evidence type="ECO:0000256" key="14">
    <source>
        <dbReference type="ARBA" id="ARBA00023136"/>
    </source>
</evidence>
<evidence type="ECO:0000256" key="12">
    <source>
        <dbReference type="ARBA" id="ARBA00023075"/>
    </source>
</evidence>
<protein>
    <recommendedName>
        <fullName evidence="4 16">NADH-ubiquinone oxidoreductase chain 6</fullName>
        <ecNumber evidence="3 16">7.1.1.2</ecNumber>
    </recommendedName>
</protein>
<evidence type="ECO:0000256" key="11">
    <source>
        <dbReference type="ARBA" id="ARBA00023027"/>
    </source>
</evidence>
<evidence type="ECO:0000256" key="13">
    <source>
        <dbReference type="ARBA" id="ARBA00023128"/>
    </source>
</evidence>
<comment type="similarity">
    <text evidence="2 16">Belongs to the complex I subunit 6 family.</text>
</comment>
<evidence type="ECO:0000256" key="4">
    <source>
        <dbReference type="ARBA" id="ARBA00021095"/>
    </source>
</evidence>
<evidence type="ECO:0000256" key="1">
    <source>
        <dbReference type="ARBA" id="ARBA00004225"/>
    </source>
</evidence>
<evidence type="ECO:0000313" key="18">
    <source>
        <dbReference type="EMBL" id="AIC09044.1"/>
    </source>
</evidence>
<keyword evidence="17" id="KW-0732">Signal</keyword>
<evidence type="ECO:0000256" key="6">
    <source>
        <dbReference type="ARBA" id="ARBA00022660"/>
    </source>
</evidence>
<comment type="function">
    <text evidence="16">Core subunit of the mitochondrial membrane respiratory chain NADH dehydrogenase (Complex I) which catalyzes electron transfer from NADH through the respiratory chain, using ubiquinone as an electron acceptor. Essential for the catalytic activity and assembly of complex I.</text>
</comment>
<keyword evidence="9 16" id="KW-0249">Electron transport</keyword>
<keyword evidence="12 16" id="KW-0830">Ubiquinone</keyword>
<evidence type="ECO:0000256" key="9">
    <source>
        <dbReference type="ARBA" id="ARBA00022982"/>
    </source>
</evidence>
<feature type="transmembrane region" description="Helical" evidence="16">
    <location>
        <begin position="81"/>
        <end position="103"/>
    </location>
</feature>
<reference evidence="18" key="1">
    <citation type="submission" date="2014-02" db="EMBL/GenBank/DDBJ databases">
        <authorList>
            <person name="Nie L."/>
            <person name="Wang J."/>
        </authorList>
    </citation>
    <scope>NUCLEOTIDE SEQUENCE</scope>
</reference>
<keyword evidence="5 16" id="KW-0813">Transport</keyword>
<dbReference type="EMBL" id="KJ489403">
    <property type="protein sequence ID" value="AIC09044.1"/>
    <property type="molecule type" value="Genomic_DNA"/>
</dbReference>
<evidence type="ECO:0000256" key="10">
    <source>
        <dbReference type="ARBA" id="ARBA00022989"/>
    </source>
</evidence>
<comment type="subcellular location">
    <subcellularLocation>
        <location evidence="1 16">Mitochondrion membrane</location>
        <topology evidence="1 16">Multi-pass membrane protein</topology>
    </subcellularLocation>
</comment>
<name>A0A0A7CD31_ASTRD</name>
<comment type="catalytic activity">
    <reaction evidence="15 16">
        <text>a ubiquinone + NADH + 5 H(+)(in) = a ubiquinol + NAD(+) + 4 H(+)(out)</text>
        <dbReference type="Rhea" id="RHEA:29091"/>
        <dbReference type="Rhea" id="RHEA-COMP:9565"/>
        <dbReference type="Rhea" id="RHEA-COMP:9566"/>
        <dbReference type="ChEBI" id="CHEBI:15378"/>
        <dbReference type="ChEBI" id="CHEBI:16389"/>
        <dbReference type="ChEBI" id="CHEBI:17976"/>
        <dbReference type="ChEBI" id="CHEBI:57540"/>
        <dbReference type="ChEBI" id="CHEBI:57945"/>
        <dbReference type="EC" id="7.1.1.2"/>
    </reaction>
</comment>
<keyword evidence="10 16" id="KW-1133">Transmembrane helix</keyword>
<keyword evidence="6 16" id="KW-0679">Respiratory chain</keyword>
<dbReference type="PANTHER" id="PTHR11435">
    <property type="entry name" value="NADH UBIQUINONE OXIDOREDUCTASE SUBUNIT ND6"/>
    <property type="match status" value="1"/>
</dbReference>
<dbReference type="InterPro" id="IPR001457">
    <property type="entry name" value="NADH_UbQ/plastoQ_OxRdtase_su6"/>
</dbReference>
<evidence type="ECO:0000256" key="3">
    <source>
        <dbReference type="ARBA" id="ARBA00012944"/>
    </source>
</evidence>
<sequence length="180" mass="19626">MMYFMFLFGFCFVFWMIGVSCSSSPHYGVLSLVLGAAFGCGVLVGMGGSFISLVLFLVYLGGMLVIFAYSSALAAEPYPEGWGGLGAFVYGLCYLGFVAWFMMDYSWWSMEDFGDGTVDGDGLFVVRLDSSGISWFYDFGSGELLVAGWGLLLTLFVVLELVYGLSRGVLRAISGSNRWV</sequence>
<organism evidence="18">
    <name type="scientific">Astrochelys radiata</name>
    <name type="common">Radiated tortoise</name>
    <name type="synonym">Geochelone radiata</name>
    <dbReference type="NCBI Taxonomy" id="66190"/>
    <lineage>
        <taxon>Eukaryota</taxon>
        <taxon>Metazoa</taxon>
        <taxon>Chordata</taxon>
        <taxon>Craniata</taxon>
        <taxon>Vertebrata</taxon>
        <taxon>Euteleostomi</taxon>
        <taxon>Archelosauria</taxon>
        <taxon>Testudinata</taxon>
        <taxon>Testudines</taxon>
        <taxon>Cryptodira</taxon>
        <taxon>Durocryptodira</taxon>
        <taxon>Testudinoidea</taxon>
        <taxon>Testudinidae</taxon>
        <taxon>Astrochelys</taxon>
    </lineage>
</organism>
<dbReference type="Gene3D" id="1.20.120.1200">
    <property type="entry name" value="NADH-ubiquinone/plastoquinone oxidoreductase chain 6, subunit NuoJ"/>
    <property type="match status" value="1"/>
</dbReference>
<evidence type="ECO:0000256" key="7">
    <source>
        <dbReference type="ARBA" id="ARBA00022692"/>
    </source>
</evidence>
<evidence type="ECO:0000256" key="2">
    <source>
        <dbReference type="ARBA" id="ARBA00005698"/>
    </source>
</evidence>
<feature type="transmembrane region" description="Helical" evidence="16">
    <location>
        <begin position="144"/>
        <end position="165"/>
    </location>
</feature>
<dbReference type="AlphaFoldDB" id="A0A0A7CD31"/>
<dbReference type="GO" id="GO:0008137">
    <property type="term" value="F:NADH dehydrogenase (ubiquinone) activity"/>
    <property type="evidence" value="ECO:0007669"/>
    <property type="project" value="UniProtKB-UniRule"/>
</dbReference>
<proteinExistence type="inferred from homology"/>
<evidence type="ECO:0000256" key="8">
    <source>
        <dbReference type="ARBA" id="ARBA00022967"/>
    </source>
</evidence>
<keyword evidence="8 16" id="KW-1278">Translocase</keyword>
<keyword evidence="14 16" id="KW-0472">Membrane</keyword>